<accession>A0A397JGZ8</accession>
<evidence type="ECO:0000313" key="3">
    <source>
        <dbReference type="Proteomes" id="UP000266861"/>
    </source>
</evidence>
<sequence length="70" mass="7914">MIIVLDEGYVITVLVLIGLCKVNGGGVIEYKEVVVIEERVERERGDNDRYGGDRDVSEIDCDKDRERNGE</sequence>
<proteinExistence type="predicted"/>
<organism evidence="2 3">
    <name type="scientific">Diversispora epigaea</name>
    <dbReference type="NCBI Taxonomy" id="1348612"/>
    <lineage>
        <taxon>Eukaryota</taxon>
        <taxon>Fungi</taxon>
        <taxon>Fungi incertae sedis</taxon>
        <taxon>Mucoromycota</taxon>
        <taxon>Glomeromycotina</taxon>
        <taxon>Glomeromycetes</taxon>
        <taxon>Diversisporales</taxon>
        <taxon>Diversisporaceae</taxon>
        <taxon>Diversispora</taxon>
    </lineage>
</organism>
<protein>
    <submittedName>
        <fullName evidence="2">Uncharacterized protein</fullName>
    </submittedName>
</protein>
<name>A0A397JGZ8_9GLOM</name>
<dbReference type="AlphaFoldDB" id="A0A397JGZ8"/>
<feature type="region of interest" description="Disordered" evidence="1">
    <location>
        <begin position="43"/>
        <end position="70"/>
    </location>
</feature>
<comment type="caution">
    <text evidence="2">The sequence shown here is derived from an EMBL/GenBank/DDBJ whole genome shotgun (WGS) entry which is preliminary data.</text>
</comment>
<reference evidence="2 3" key="1">
    <citation type="submission" date="2018-08" db="EMBL/GenBank/DDBJ databases">
        <title>Genome and evolution of the arbuscular mycorrhizal fungus Diversispora epigaea (formerly Glomus versiforme) and its bacterial endosymbionts.</title>
        <authorList>
            <person name="Sun X."/>
            <person name="Fei Z."/>
            <person name="Harrison M."/>
        </authorList>
    </citation>
    <scope>NUCLEOTIDE SEQUENCE [LARGE SCALE GENOMIC DNA]</scope>
    <source>
        <strain evidence="2 3">IT104</strain>
    </source>
</reference>
<gene>
    <name evidence="2" type="ORF">Glove_43g94</name>
</gene>
<evidence type="ECO:0000313" key="2">
    <source>
        <dbReference type="EMBL" id="RHZ86867.1"/>
    </source>
</evidence>
<keyword evidence="3" id="KW-1185">Reference proteome</keyword>
<evidence type="ECO:0000256" key="1">
    <source>
        <dbReference type="SAM" id="MobiDB-lite"/>
    </source>
</evidence>
<dbReference type="EMBL" id="PQFF01000041">
    <property type="protein sequence ID" value="RHZ86867.1"/>
    <property type="molecule type" value="Genomic_DNA"/>
</dbReference>
<dbReference type="Proteomes" id="UP000266861">
    <property type="component" value="Unassembled WGS sequence"/>
</dbReference>